<keyword evidence="3" id="KW-1185">Reference proteome</keyword>
<dbReference type="PROSITE" id="PS51257">
    <property type="entry name" value="PROKAR_LIPOPROTEIN"/>
    <property type="match status" value="1"/>
</dbReference>
<dbReference type="InterPro" id="IPR047792">
    <property type="entry name" value="Hvo_1808-like"/>
</dbReference>
<feature type="region of interest" description="Disordered" evidence="1">
    <location>
        <begin position="288"/>
        <end position="320"/>
    </location>
</feature>
<feature type="compositionally biased region" description="Low complexity" evidence="1">
    <location>
        <begin position="22"/>
        <end position="38"/>
    </location>
</feature>
<evidence type="ECO:0000313" key="2">
    <source>
        <dbReference type="EMBL" id="MFC3478042.1"/>
    </source>
</evidence>
<dbReference type="EMBL" id="JBHRWN010000002">
    <property type="protein sequence ID" value="MFC3478042.1"/>
    <property type="molecule type" value="Genomic_DNA"/>
</dbReference>
<dbReference type="GeneID" id="69118959"/>
<dbReference type="NCBIfam" id="NF038145">
    <property type="entry name" value="Hvo_1808_fam"/>
    <property type="match status" value="1"/>
</dbReference>
<reference evidence="2 3" key="1">
    <citation type="journal article" date="2019" name="Int. J. Syst. Evol. Microbiol.">
        <title>The Global Catalogue of Microorganisms (GCM) 10K type strain sequencing project: providing services to taxonomists for standard genome sequencing and annotation.</title>
        <authorList>
            <consortium name="The Broad Institute Genomics Platform"/>
            <consortium name="The Broad Institute Genome Sequencing Center for Infectious Disease"/>
            <person name="Wu L."/>
            <person name="Ma J."/>
        </authorList>
    </citation>
    <scope>NUCLEOTIDE SEQUENCE [LARGE SCALE GENOMIC DNA]</scope>
    <source>
        <strain evidence="2 3">CGMCC 1.12562</strain>
    </source>
</reference>
<proteinExistence type="predicted"/>
<evidence type="ECO:0000256" key="1">
    <source>
        <dbReference type="SAM" id="MobiDB-lite"/>
    </source>
</evidence>
<name>A0ABD5NG58_9EURY</name>
<feature type="region of interest" description="Disordered" evidence="1">
    <location>
        <begin position="22"/>
        <end position="50"/>
    </location>
</feature>
<gene>
    <name evidence="2" type="ORF">ACFOKC_09930</name>
</gene>
<comment type="caution">
    <text evidence="2">The sequence shown here is derived from an EMBL/GenBank/DDBJ whole genome shotgun (WGS) entry which is preliminary data.</text>
</comment>
<dbReference type="AlphaFoldDB" id="A0ABD5NG58"/>
<organism evidence="2 3">
    <name type="scientific">Halobacterium litoreum</name>
    <dbReference type="NCBI Taxonomy" id="2039234"/>
    <lineage>
        <taxon>Archaea</taxon>
        <taxon>Methanobacteriati</taxon>
        <taxon>Methanobacteriota</taxon>
        <taxon>Stenosarchaea group</taxon>
        <taxon>Halobacteria</taxon>
        <taxon>Halobacteriales</taxon>
        <taxon>Halobacteriaceae</taxon>
        <taxon>Halobacterium</taxon>
    </lineage>
</organism>
<dbReference type="Proteomes" id="UP001595660">
    <property type="component" value="Unassembled WGS sequence"/>
</dbReference>
<sequence>MRTPLVLAVVALLVLAGCSATAPADAPQTTTPATAAPDAAERPDPDSDVLGWEGGYWHDDALAVTTADGLNESERAAVVNRSMARVEHLRGIEFDEPVTVDVVSRETYREEYAGAGQASDALRTFDDAKFEALFLVGEDRNSIEVQEANRGSNVLGFYSPSEDRIVVVSPSEAPTIEETTLGHELMHALQFRNFDADIPSPTRDAANARSGLIEGEARFLDQQYGDRCGAEWACVEAGSGGGGGGDLHLGIYVMKYFPYSDGPGFVESFHEDGGWSAVAALYDAPPASSEQVAQPEKYQADAPTDPTLRDRSNGDWSRVTVDGRAPYGEVGVGGLTAMLAYPAYETDRHDDRAVLPPAAFLNTDGSSVDLSDPFDYTTPAVDGWDGERMWVYERSDGETAYAWRIAWDSASDAREFADAYRELLRYWGAEQRTDGVWRIPEGESQFADAFRLTVDGNRVTIVNAPTVAELDAVHRPA</sequence>
<dbReference type="RefSeq" id="WP_232570840.1">
    <property type="nucleotide sequence ID" value="NZ_CP089466.1"/>
</dbReference>
<evidence type="ECO:0000313" key="3">
    <source>
        <dbReference type="Proteomes" id="UP001595660"/>
    </source>
</evidence>
<protein>
    <submittedName>
        <fullName evidence="2">Hvo_1808 family surface protein</fullName>
    </submittedName>
</protein>
<accession>A0ABD5NG58</accession>